<keyword evidence="3" id="KW-0540">Nuclease</keyword>
<evidence type="ECO:0000313" key="4">
    <source>
        <dbReference type="Proteomes" id="UP000283785"/>
    </source>
</evidence>
<dbReference type="GO" id="GO:0000175">
    <property type="term" value="F:3'-5'-RNA exonuclease activity"/>
    <property type="evidence" value="ECO:0007669"/>
    <property type="project" value="TreeGrafter"/>
</dbReference>
<dbReference type="InterPro" id="IPR050410">
    <property type="entry name" value="CCR4/nocturin_mRNA_transcr"/>
</dbReference>
<dbReference type="CDD" id="cd09083">
    <property type="entry name" value="EEP-1"/>
    <property type="match status" value="1"/>
</dbReference>
<feature type="chain" id="PRO_5041694995" evidence="1">
    <location>
        <begin position="24"/>
        <end position="282"/>
    </location>
</feature>
<accession>A0AA92TYS2</accession>
<dbReference type="PANTHER" id="PTHR12121:SF36">
    <property type="entry name" value="ENDONUCLEASE_EXONUCLEASE_PHOSPHATASE DOMAIN-CONTAINING PROTEIN"/>
    <property type="match status" value="1"/>
</dbReference>
<keyword evidence="3" id="KW-0255">Endonuclease</keyword>
<gene>
    <name evidence="3" type="ORF">DWV76_07550</name>
</gene>
<sequence>MNKVYRIFSFLTLCIFCILSTHAQKVSVMTFNIRLDAASDGDNIWNNRKGAVVDMLNYYQPDLLGMQEVCPNQMDDLKSKLPQYEALGVGRDDGKHQGEHSPLFYLKSRFKLIKHGDFSLSETPDVFGVKGWDASYNRVCSWAILEDKINHKKIAFFNTHLDNDGQIARKEGIRLILKKIDECAKGLPVIITADYNCSDGEPPFMVLRQNGMKSVRDIAPVKYGPNYSWHDFGRLPVGECPLLDHVFVNKNVKATRYRVIDDKPEKVYLSDHFPVLVDLNYK</sequence>
<dbReference type="InterPro" id="IPR005135">
    <property type="entry name" value="Endo/exonuclease/phosphatase"/>
</dbReference>
<dbReference type="InterPro" id="IPR036691">
    <property type="entry name" value="Endo/exonu/phosph_ase_sf"/>
</dbReference>
<feature type="signal peptide" evidence="1">
    <location>
        <begin position="1"/>
        <end position="23"/>
    </location>
</feature>
<protein>
    <submittedName>
        <fullName evidence="3">Endonuclease</fullName>
    </submittedName>
</protein>
<dbReference type="RefSeq" id="WP_118064727.1">
    <property type="nucleotide sequence ID" value="NZ_CP134813.1"/>
</dbReference>
<dbReference type="Pfam" id="PF03372">
    <property type="entry name" value="Exo_endo_phos"/>
    <property type="match status" value="1"/>
</dbReference>
<dbReference type="Gene3D" id="3.60.10.10">
    <property type="entry name" value="Endonuclease/exonuclease/phosphatase"/>
    <property type="match status" value="1"/>
</dbReference>
<reference evidence="3 4" key="1">
    <citation type="submission" date="2018-08" db="EMBL/GenBank/DDBJ databases">
        <title>A genome reference for cultivated species of the human gut microbiota.</title>
        <authorList>
            <person name="Zou Y."/>
            <person name="Xue W."/>
            <person name="Luo G."/>
        </authorList>
    </citation>
    <scope>NUCLEOTIDE SEQUENCE [LARGE SCALE GENOMIC DNA]</scope>
    <source>
        <strain evidence="3 4">AF12-50</strain>
    </source>
</reference>
<organism evidence="3 4">
    <name type="scientific">Segatella copri</name>
    <dbReference type="NCBI Taxonomy" id="165179"/>
    <lineage>
        <taxon>Bacteria</taxon>
        <taxon>Pseudomonadati</taxon>
        <taxon>Bacteroidota</taxon>
        <taxon>Bacteroidia</taxon>
        <taxon>Bacteroidales</taxon>
        <taxon>Prevotellaceae</taxon>
        <taxon>Segatella</taxon>
    </lineage>
</organism>
<evidence type="ECO:0000256" key="1">
    <source>
        <dbReference type="SAM" id="SignalP"/>
    </source>
</evidence>
<evidence type="ECO:0000313" key="3">
    <source>
        <dbReference type="EMBL" id="RGW42910.1"/>
    </source>
</evidence>
<evidence type="ECO:0000259" key="2">
    <source>
        <dbReference type="Pfam" id="PF03372"/>
    </source>
</evidence>
<keyword evidence="3" id="KW-0378">Hydrolase</keyword>
<proteinExistence type="predicted"/>
<keyword evidence="1" id="KW-0732">Signal</keyword>
<dbReference type="AlphaFoldDB" id="A0AA92TYS2"/>
<dbReference type="PANTHER" id="PTHR12121">
    <property type="entry name" value="CARBON CATABOLITE REPRESSOR PROTEIN 4"/>
    <property type="match status" value="1"/>
</dbReference>
<dbReference type="Proteomes" id="UP000283785">
    <property type="component" value="Unassembled WGS sequence"/>
</dbReference>
<comment type="caution">
    <text evidence="3">The sequence shown here is derived from an EMBL/GenBank/DDBJ whole genome shotgun (WGS) entry which is preliminary data.</text>
</comment>
<dbReference type="GO" id="GO:0004519">
    <property type="term" value="F:endonuclease activity"/>
    <property type="evidence" value="ECO:0007669"/>
    <property type="project" value="UniProtKB-KW"/>
</dbReference>
<feature type="domain" description="Endonuclease/exonuclease/phosphatase" evidence="2">
    <location>
        <begin position="29"/>
        <end position="272"/>
    </location>
</feature>
<name>A0AA92TYS2_9BACT</name>
<dbReference type="SUPFAM" id="SSF56219">
    <property type="entry name" value="DNase I-like"/>
    <property type="match status" value="1"/>
</dbReference>
<dbReference type="EMBL" id="QSAG01000011">
    <property type="protein sequence ID" value="RGW42910.1"/>
    <property type="molecule type" value="Genomic_DNA"/>
</dbReference>